<evidence type="ECO:0000313" key="2">
    <source>
        <dbReference type="Proteomes" id="UP001243846"/>
    </source>
</evidence>
<keyword evidence="2" id="KW-1185">Reference proteome</keyword>
<reference evidence="2" key="1">
    <citation type="journal article" date="2019" name="Int. J. Syst. Evol. Microbiol.">
        <title>The Global Catalogue of Microorganisms (GCM) 10K type strain sequencing project: providing services to taxonomists for standard genome sequencing and annotation.</title>
        <authorList>
            <consortium name="The Broad Institute Genomics Platform"/>
            <consortium name="The Broad Institute Genome Sequencing Center for Infectious Disease"/>
            <person name="Wu L."/>
            <person name="Ma J."/>
        </authorList>
    </citation>
    <scope>NUCLEOTIDE SEQUENCE [LARGE SCALE GENOMIC DNA]</scope>
    <source>
        <strain evidence="2">CECT 8482</strain>
    </source>
</reference>
<organism evidence="1 2">
    <name type="scientific">Paracoccus cavernae</name>
    <dbReference type="NCBI Taxonomy" id="1571207"/>
    <lineage>
        <taxon>Bacteria</taxon>
        <taxon>Pseudomonadati</taxon>
        <taxon>Pseudomonadota</taxon>
        <taxon>Alphaproteobacteria</taxon>
        <taxon>Rhodobacterales</taxon>
        <taxon>Paracoccaceae</taxon>
        <taxon>Paracoccus</taxon>
    </lineage>
</organism>
<evidence type="ECO:0000313" key="1">
    <source>
        <dbReference type="EMBL" id="MDN3713192.1"/>
    </source>
</evidence>
<accession>A0ABT8D8V6</accession>
<sequence length="63" mass="6668">MDYTHIITLTAPQAAFTRNIADLMVVTSEHGAWLYGATHIGGDRGLRACLGGSGDHLSLGRSL</sequence>
<dbReference type="EMBL" id="JAUFRC010000001">
    <property type="protein sequence ID" value="MDN3713192.1"/>
    <property type="molecule type" value="Genomic_DNA"/>
</dbReference>
<name>A0ABT8D8V6_9RHOB</name>
<proteinExistence type="predicted"/>
<gene>
    <name evidence="1" type="ORF">QWZ10_18245</name>
</gene>
<comment type="caution">
    <text evidence="1">The sequence shown here is derived from an EMBL/GenBank/DDBJ whole genome shotgun (WGS) entry which is preliminary data.</text>
</comment>
<dbReference type="Proteomes" id="UP001243846">
    <property type="component" value="Unassembled WGS sequence"/>
</dbReference>
<protein>
    <submittedName>
        <fullName evidence="1">Uncharacterized protein</fullName>
    </submittedName>
</protein>